<gene>
    <name evidence="1" type="ORF">B0H63DRAFT_514128</name>
</gene>
<dbReference type="InterPro" id="IPR051678">
    <property type="entry name" value="AGP_Transferase"/>
</dbReference>
<evidence type="ECO:0000313" key="2">
    <source>
        <dbReference type="Proteomes" id="UP001285441"/>
    </source>
</evidence>
<proteinExistence type="predicted"/>
<evidence type="ECO:0000313" key="1">
    <source>
        <dbReference type="EMBL" id="KAK3369872.1"/>
    </source>
</evidence>
<reference evidence="1" key="1">
    <citation type="journal article" date="2023" name="Mol. Phylogenet. Evol.">
        <title>Genome-scale phylogeny and comparative genomics of the fungal order Sordariales.</title>
        <authorList>
            <person name="Hensen N."/>
            <person name="Bonometti L."/>
            <person name="Westerberg I."/>
            <person name="Brannstrom I.O."/>
            <person name="Guillou S."/>
            <person name="Cros-Aarteil S."/>
            <person name="Calhoun S."/>
            <person name="Haridas S."/>
            <person name="Kuo A."/>
            <person name="Mondo S."/>
            <person name="Pangilinan J."/>
            <person name="Riley R."/>
            <person name="LaButti K."/>
            <person name="Andreopoulos B."/>
            <person name="Lipzen A."/>
            <person name="Chen C."/>
            <person name="Yan M."/>
            <person name="Daum C."/>
            <person name="Ng V."/>
            <person name="Clum A."/>
            <person name="Steindorff A."/>
            <person name="Ohm R.A."/>
            <person name="Martin F."/>
            <person name="Silar P."/>
            <person name="Natvig D.O."/>
            <person name="Lalanne C."/>
            <person name="Gautier V."/>
            <person name="Ament-Velasquez S.L."/>
            <person name="Kruys A."/>
            <person name="Hutchinson M.I."/>
            <person name="Powell A.J."/>
            <person name="Barry K."/>
            <person name="Miller A.N."/>
            <person name="Grigoriev I.V."/>
            <person name="Debuchy R."/>
            <person name="Gladieux P."/>
            <person name="Hiltunen Thoren M."/>
            <person name="Johannesson H."/>
        </authorList>
    </citation>
    <scope>NUCLEOTIDE SEQUENCE</scope>
    <source>
        <strain evidence="1">CBS 232.78</strain>
    </source>
</reference>
<dbReference type="AlphaFoldDB" id="A0AAE0K590"/>
<organism evidence="1 2">
    <name type="scientific">Podospora didyma</name>
    <dbReference type="NCBI Taxonomy" id="330526"/>
    <lineage>
        <taxon>Eukaryota</taxon>
        <taxon>Fungi</taxon>
        <taxon>Dikarya</taxon>
        <taxon>Ascomycota</taxon>
        <taxon>Pezizomycotina</taxon>
        <taxon>Sordariomycetes</taxon>
        <taxon>Sordariomycetidae</taxon>
        <taxon>Sordariales</taxon>
        <taxon>Podosporaceae</taxon>
        <taxon>Podospora</taxon>
    </lineage>
</organism>
<evidence type="ECO:0008006" key="3">
    <source>
        <dbReference type="Google" id="ProtNLM"/>
    </source>
</evidence>
<reference evidence="1" key="2">
    <citation type="submission" date="2023-06" db="EMBL/GenBank/DDBJ databases">
        <authorList>
            <consortium name="Lawrence Berkeley National Laboratory"/>
            <person name="Haridas S."/>
            <person name="Hensen N."/>
            <person name="Bonometti L."/>
            <person name="Westerberg I."/>
            <person name="Brannstrom I.O."/>
            <person name="Guillou S."/>
            <person name="Cros-Aarteil S."/>
            <person name="Calhoun S."/>
            <person name="Kuo A."/>
            <person name="Mondo S."/>
            <person name="Pangilinan J."/>
            <person name="Riley R."/>
            <person name="LaButti K."/>
            <person name="Andreopoulos B."/>
            <person name="Lipzen A."/>
            <person name="Chen C."/>
            <person name="Yanf M."/>
            <person name="Daum C."/>
            <person name="Ng V."/>
            <person name="Clum A."/>
            <person name="Steindorff A."/>
            <person name="Ohm R."/>
            <person name="Martin F."/>
            <person name="Silar P."/>
            <person name="Natvig D."/>
            <person name="Lalanne C."/>
            <person name="Gautier V."/>
            <person name="Ament-velasquez S.L."/>
            <person name="Kruys A."/>
            <person name="Hutchinson M.I."/>
            <person name="Powell A.J."/>
            <person name="Barry K."/>
            <person name="Miller A.N."/>
            <person name="Grigoriev I.V."/>
            <person name="Debuchy R."/>
            <person name="Gladieux P."/>
            <person name="Thoren M.H."/>
            <person name="Johannesson H."/>
        </authorList>
    </citation>
    <scope>NUCLEOTIDE SEQUENCE</scope>
    <source>
        <strain evidence="1">CBS 232.78</strain>
    </source>
</reference>
<comment type="caution">
    <text evidence="1">The sequence shown here is derived from an EMBL/GenBank/DDBJ whole genome shotgun (WGS) entry which is preliminary data.</text>
</comment>
<keyword evidence="2" id="KW-1185">Reference proteome</keyword>
<dbReference type="Proteomes" id="UP001285441">
    <property type="component" value="Unassembled WGS sequence"/>
</dbReference>
<dbReference type="PANTHER" id="PTHR21310">
    <property type="entry name" value="AMINOGLYCOSIDE PHOSPHOTRANSFERASE-RELATED-RELATED"/>
    <property type="match status" value="1"/>
</dbReference>
<sequence length="373" mass="42225">MPDGSVYDSKELLALLRDGASPFAWDGTCSSARSRRTLLQGLHIKQSNGQDIMARLARNDVNMPEFDGFPIEWQASEAQFEAAVYELLRPEAEILASRLLYHRFPAQHPGTKLETPQDLAGRRLFLFETAEGENNVWWDLSSEQKAHLLTQAAHIRASLFTFTPPSDFTSTWLRERLFEQKPELFPIPVAPIHEFCLALFTSKIEATIKNIGDMIGWEDDNETVGSVAFAAKLLALEHGDFGIHNMSITMNRTKPRITSLYDWETGCIVPAILSDPLMAVDVDLISDENAALLFSRVADDASEEAKAEYMACAKQYFKVLFEEAPDYEHVIQMGKDLRHIWFALRDWRGEDPEGYLRALGAWAEDRLKELAVE</sequence>
<protein>
    <recommendedName>
        <fullName evidence="3">Aminoglycoside phosphotransferase domain-containing protein</fullName>
    </recommendedName>
</protein>
<dbReference type="PANTHER" id="PTHR21310:SF15">
    <property type="entry name" value="AMINOGLYCOSIDE PHOSPHOTRANSFERASE DOMAIN-CONTAINING PROTEIN"/>
    <property type="match status" value="1"/>
</dbReference>
<accession>A0AAE0K590</accession>
<dbReference type="EMBL" id="JAULSW010000009">
    <property type="protein sequence ID" value="KAK3369872.1"/>
    <property type="molecule type" value="Genomic_DNA"/>
</dbReference>
<name>A0AAE0K590_9PEZI</name>